<dbReference type="InterPro" id="IPR007303">
    <property type="entry name" value="TIP41-like"/>
</dbReference>
<evidence type="ECO:0000256" key="1">
    <source>
        <dbReference type="ARBA" id="ARBA00006658"/>
    </source>
</evidence>
<comment type="similarity">
    <text evidence="1">Belongs to the TIP41 family.</text>
</comment>
<reference evidence="3" key="1">
    <citation type="submission" date="2024-04" db="EMBL/GenBank/DDBJ databases">
        <authorList>
            <person name="Shaw F."/>
            <person name="Minotto A."/>
        </authorList>
    </citation>
    <scope>NUCLEOTIDE SEQUENCE [LARGE SCALE GENOMIC DNA]</scope>
</reference>
<accession>A0ABP1D0S3</accession>
<dbReference type="InterPro" id="IPR051330">
    <property type="entry name" value="Phosphatase_reg/MetRdx"/>
</dbReference>
<evidence type="ECO:0000313" key="2">
    <source>
        <dbReference type="EMBL" id="CAL1700499.1"/>
    </source>
</evidence>
<dbReference type="EMBL" id="OZ037945">
    <property type="protein sequence ID" value="CAL1700499.1"/>
    <property type="molecule type" value="Genomic_DNA"/>
</dbReference>
<evidence type="ECO:0008006" key="4">
    <source>
        <dbReference type="Google" id="ProtNLM"/>
    </source>
</evidence>
<dbReference type="PANTHER" id="PTHR21021:SF16">
    <property type="entry name" value="TIP41-LIKE PROTEIN"/>
    <property type="match status" value="1"/>
</dbReference>
<keyword evidence="3" id="KW-1185">Reference proteome</keyword>
<sequence>MAAATSIPQHKISESPNSRTIEIGDWRITAQTNPISNAGECGALQAVLTGMPLPEMTFGNNSLELEHIPSQWKYSFRAQDALKAVKFGELQEGDGGVKVGYSEAWLRSRTGPLTDLPMPKTMTTKPYDWTYTTTYSGHQESSDISWQAADSDNTSHTIPLAELTRQDPILFYAEIPLFEDELHDNGASHLLVRVRVMPTCLFILLRFTLRVDNVLFRTFDSRIYHSFSSEPPLVVREISGWEAPYDRVKRQLPKRDDLTPMTDPNWIAKVLTGMPSEVTQRAGAGTKWRGLGTKLEIAVLKP</sequence>
<proteinExistence type="inferred from homology"/>
<dbReference type="Pfam" id="PF04176">
    <property type="entry name" value="TIP41"/>
    <property type="match status" value="1"/>
</dbReference>
<organism evidence="2 3">
    <name type="scientific">Somion occarium</name>
    <dbReference type="NCBI Taxonomy" id="3059160"/>
    <lineage>
        <taxon>Eukaryota</taxon>
        <taxon>Fungi</taxon>
        <taxon>Dikarya</taxon>
        <taxon>Basidiomycota</taxon>
        <taxon>Agaricomycotina</taxon>
        <taxon>Agaricomycetes</taxon>
        <taxon>Polyporales</taxon>
        <taxon>Cerrenaceae</taxon>
        <taxon>Somion</taxon>
    </lineage>
</organism>
<dbReference type="Proteomes" id="UP001497453">
    <property type="component" value="Chromosome 2"/>
</dbReference>
<protein>
    <recommendedName>
        <fullName evidence="4">Type 2A phosphatase activator TIP41</fullName>
    </recommendedName>
</protein>
<dbReference type="PANTHER" id="PTHR21021">
    <property type="entry name" value="GAF/PUTATIVE CYTOSKELETAL PROTEIN"/>
    <property type="match status" value="1"/>
</dbReference>
<gene>
    <name evidence="2" type="ORF">GFSPODELE1_LOCUS3172</name>
</gene>
<name>A0ABP1D0S3_9APHY</name>
<evidence type="ECO:0000313" key="3">
    <source>
        <dbReference type="Proteomes" id="UP001497453"/>
    </source>
</evidence>